<dbReference type="PIRSF" id="PIRSF005650">
    <property type="entry name" value="Uridylate_kin"/>
    <property type="match status" value="1"/>
</dbReference>
<evidence type="ECO:0000256" key="9">
    <source>
        <dbReference type="ARBA" id="ARBA00022777"/>
    </source>
</evidence>
<dbReference type="AlphaFoldDB" id="A0A554JC73"/>
<evidence type="ECO:0000256" key="7">
    <source>
        <dbReference type="ARBA" id="ARBA00022679"/>
    </source>
</evidence>
<dbReference type="EMBL" id="VMFF01000019">
    <property type="protein sequence ID" value="TSC65976.1"/>
    <property type="molecule type" value="Genomic_DNA"/>
</dbReference>
<keyword evidence="11" id="KW-0665">Pyrimidine biosynthesis</keyword>
<dbReference type="SUPFAM" id="SSF53633">
    <property type="entry name" value="Carbamate kinase-like"/>
    <property type="match status" value="1"/>
</dbReference>
<dbReference type="PANTHER" id="PTHR42833">
    <property type="entry name" value="URIDYLATE KINASE"/>
    <property type="match status" value="1"/>
</dbReference>
<accession>A0A554JC73</accession>
<evidence type="ECO:0000259" key="14">
    <source>
        <dbReference type="Pfam" id="PF00696"/>
    </source>
</evidence>
<evidence type="ECO:0000256" key="8">
    <source>
        <dbReference type="ARBA" id="ARBA00022741"/>
    </source>
</evidence>
<comment type="similarity">
    <text evidence="3">Belongs to the UMP kinase family.</text>
</comment>
<dbReference type="GO" id="GO:0006225">
    <property type="term" value="P:UDP biosynthetic process"/>
    <property type="evidence" value="ECO:0007669"/>
    <property type="project" value="TreeGrafter"/>
</dbReference>
<dbReference type="InterPro" id="IPR011817">
    <property type="entry name" value="Uridylate_kinase"/>
</dbReference>
<protein>
    <recommendedName>
        <fullName evidence="5">Uridylate kinase</fullName>
        <ecNumber evidence="4">2.7.4.22</ecNumber>
    </recommendedName>
    <alternativeName>
        <fullName evidence="12">Uridine monophosphate kinase</fullName>
    </alternativeName>
</protein>
<dbReference type="Pfam" id="PF00696">
    <property type="entry name" value="AA_kinase"/>
    <property type="match status" value="1"/>
</dbReference>
<dbReference type="NCBIfam" id="TIGR02076">
    <property type="entry name" value="pyrH_arch"/>
    <property type="match status" value="1"/>
</dbReference>
<evidence type="ECO:0000256" key="2">
    <source>
        <dbReference type="ARBA" id="ARBA00004791"/>
    </source>
</evidence>
<evidence type="ECO:0000256" key="1">
    <source>
        <dbReference type="ARBA" id="ARBA00004496"/>
    </source>
</evidence>
<dbReference type="PANTHER" id="PTHR42833:SF4">
    <property type="entry name" value="URIDYLATE KINASE PUMPKIN, CHLOROPLASTIC"/>
    <property type="match status" value="1"/>
</dbReference>
<dbReference type="GO" id="GO:0005524">
    <property type="term" value="F:ATP binding"/>
    <property type="evidence" value="ECO:0007669"/>
    <property type="project" value="UniProtKB-KW"/>
</dbReference>
<organism evidence="15 16">
    <name type="scientific">Candidatus Doudnabacteria bacterium Gr01-1014_77</name>
    <dbReference type="NCBI Taxonomy" id="2017133"/>
    <lineage>
        <taxon>Bacteria</taxon>
        <taxon>Candidatus Doudnaibacteriota</taxon>
    </lineage>
</organism>
<dbReference type="Gene3D" id="3.40.1160.10">
    <property type="entry name" value="Acetylglutamate kinase-like"/>
    <property type="match status" value="1"/>
</dbReference>
<dbReference type="InterPro" id="IPR036393">
    <property type="entry name" value="AceGlu_kinase-like_sf"/>
</dbReference>
<evidence type="ECO:0000256" key="13">
    <source>
        <dbReference type="ARBA" id="ARBA00047767"/>
    </source>
</evidence>
<name>A0A554JC73_9BACT</name>
<dbReference type="GO" id="GO:0033862">
    <property type="term" value="F:UMP kinase activity"/>
    <property type="evidence" value="ECO:0007669"/>
    <property type="project" value="UniProtKB-EC"/>
</dbReference>
<dbReference type="InterPro" id="IPR001048">
    <property type="entry name" value="Asp/Glu/Uridylate_kinase"/>
</dbReference>
<gene>
    <name evidence="15" type="ORF">G01um101477_264</name>
</gene>
<evidence type="ECO:0000256" key="3">
    <source>
        <dbReference type="ARBA" id="ARBA00007614"/>
    </source>
</evidence>
<keyword evidence="10" id="KW-0067">ATP-binding</keyword>
<feature type="domain" description="Aspartate/glutamate/uridylate kinase" evidence="14">
    <location>
        <begin position="6"/>
        <end position="207"/>
    </location>
</feature>
<dbReference type="GO" id="GO:0005737">
    <property type="term" value="C:cytoplasm"/>
    <property type="evidence" value="ECO:0007669"/>
    <property type="project" value="UniProtKB-SubCell"/>
</dbReference>
<comment type="pathway">
    <text evidence="2">Pyrimidine metabolism; CTP biosynthesis via de novo pathway; UDP from UMP (UMPK route): step 1/1.</text>
</comment>
<reference evidence="15 16" key="1">
    <citation type="submission" date="2017-07" db="EMBL/GenBank/DDBJ databases">
        <title>Mechanisms for carbon and nitrogen cycling indicate functional differentiation within the Candidate Phyla Radiation.</title>
        <authorList>
            <person name="Danczak R.E."/>
            <person name="Johnston M.D."/>
            <person name="Kenah C."/>
            <person name="Slattery M."/>
            <person name="Wrighton K.C."/>
            <person name="Wilkins M.J."/>
        </authorList>
    </citation>
    <scope>NUCLEOTIDE SEQUENCE [LARGE SCALE GENOMIC DNA]</scope>
    <source>
        <strain evidence="15">Gr01-1014_77</strain>
    </source>
</reference>
<evidence type="ECO:0000313" key="16">
    <source>
        <dbReference type="Proteomes" id="UP000319613"/>
    </source>
</evidence>
<proteinExistence type="inferred from homology"/>
<keyword evidence="8" id="KW-0547">Nucleotide-binding</keyword>
<dbReference type="Proteomes" id="UP000319613">
    <property type="component" value="Unassembled WGS sequence"/>
</dbReference>
<keyword evidence="7" id="KW-0808">Transferase</keyword>
<dbReference type="UniPathway" id="UPA00159">
    <property type="reaction ID" value="UER00275"/>
</dbReference>
<evidence type="ECO:0000256" key="12">
    <source>
        <dbReference type="ARBA" id="ARBA00032092"/>
    </source>
</evidence>
<comment type="subcellular location">
    <subcellularLocation>
        <location evidence="1">Cytoplasm</location>
    </subcellularLocation>
</comment>
<dbReference type="GO" id="GO:0044210">
    <property type="term" value="P:'de novo' CTP biosynthetic process"/>
    <property type="evidence" value="ECO:0007669"/>
    <property type="project" value="UniProtKB-UniPathway"/>
</dbReference>
<evidence type="ECO:0000256" key="5">
    <source>
        <dbReference type="ARBA" id="ARBA00016403"/>
    </source>
</evidence>
<dbReference type="InterPro" id="IPR011818">
    <property type="entry name" value="Uridylate_kinase_arch/spir"/>
</dbReference>
<sequence>MKMAKKTFVLSLGGSVFVPDSIDIGFLKKFKVFIEQQIKKGHRFIVVAGGGATARKYRDAGAAVVHKMPIEDLDWLGIHATRLNAQLLRTIFRGTTYQKVIKDPTKKHNIKADLIIGAGYRPGNSTDYCAVLIAKNYGAKTVINLSNIDYVYTKDPKLAGAKKIEKISWTEFRKIVGNKWDPGLHAPFDPIASKHAQENKLRVVVMNGKNFKNLENLLSGKKFKGTVIE</sequence>
<evidence type="ECO:0000256" key="11">
    <source>
        <dbReference type="ARBA" id="ARBA00022975"/>
    </source>
</evidence>
<evidence type="ECO:0000256" key="6">
    <source>
        <dbReference type="ARBA" id="ARBA00022490"/>
    </source>
</evidence>
<dbReference type="EC" id="2.7.4.22" evidence="4"/>
<evidence type="ECO:0000256" key="10">
    <source>
        <dbReference type="ARBA" id="ARBA00022840"/>
    </source>
</evidence>
<evidence type="ECO:0000256" key="4">
    <source>
        <dbReference type="ARBA" id="ARBA00012899"/>
    </source>
</evidence>
<keyword evidence="6" id="KW-0963">Cytoplasm</keyword>
<comment type="catalytic activity">
    <reaction evidence="13">
        <text>UMP + ATP = UDP + ADP</text>
        <dbReference type="Rhea" id="RHEA:24400"/>
        <dbReference type="ChEBI" id="CHEBI:30616"/>
        <dbReference type="ChEBI" id="CHEBI:57865"/>
        <dbReference type="ChEBI" id="CHEBI:58223"/>
        <dbReference type="ChEBI" id="CHEBI:456216"/>
        <dbReference type="EC" id="2.7.4.22"/>
    </reaction>
</comment>
<evidence type="ECO:0000313" key="15">
    <source>
        <dbReference type="EMBL" id="TSC65976.1"/>
    </source>
</evidence>
<comment type="caution">
    <text evidence="15">The sequence shown here is derived from an EMBL/GenBank/DDBJ whole genome shotgun (WGS) entry which is preliminary data.</text>
</comment>
<keyword evidence="9 15" id="KW-0418">Kinase</keyword>